<protein>
    <submittedName>
        <fullName evidence="1">Uncharacterized protein</fullName>
    </submittedName>
</protein>
<reference evidence="1" key="1">
    <citation type="journal article" date="2021" name="New Phytol.">
        <title>Evolutionary innovations through gain and loss of genes in the ectomycorrhizal Boletales.</title>
        <authorList>
            <person name="Wu G."/>
            <person name="Miyauchi S."/>
            <person name="Morin E."/>
            <person name="Kuo A."/>
            <person name="Drula E."/>
            <person name="Varga T."/>
            <person name="Kohler A."/>
            <person name="Feng B."/>
            <person name="Cao Y."/>
            <person name="Lipzen A."/>
            <person name="Daum C."/>
            <person name="Hundley H."/>
            <person name="Pangilinan J."/>
            <person name="Johnson J."/>
            <person name="Barry K."/>
            <person name="LaButti K."/>
            <person name="Ng V."/>
            <person name="Ahrendt S."/>
            <person name="Min B."/>
            <person name="Choi I.G."/>
            <person name="Park H."/>
            <person name="Plett J.M."/>
            <person name="Magnuson J."/>
            <person name="Spatafora J.W."/>
            <person name="Nagy L.G."/>
            <person name="Henrissat B."/>
            <person name="Grigoriev I.V."/>
            <person name="Yang Z.L."/>
            <person name="Xu J."/>
            <person name="Martin F.M."/>
        </authorList>
    </citation>
    <scope>NUCLEOTIDE SEQUENCE</scope>
    <source>
        <strain evidence="1">KUC20120723A-06</strain>
    </source>
</reference>
<keyword evidence="2" id="KW-1185">Reference proteome</keyword>
<name>A0ACB8AYW7_9AGAM</name>
<dbReference type="Proteomes" id="UP000790709">
    <property type="component" value="Unassembled WGS sequence"/>
</dbReference>
<accession>A0ACB8AYW7</accession>
<organism evidence="1 2">
    <name type="scientific">Leucogyrophana mollusca</name>
    <dbReference type="NCBI Taxonomy" id="85980"/>
    <lineage>
        <taxon>Eukaryota</taxon>
        <taxon>Fungi</taxon>
        <taxon>Dikarya</taxon>
        <taxon>Basidiomycota</taxon>
        <taxon>Agaricomycotina</taxon>
        <taxon>Agaricomycetes</taxon>
        <taxon>Agaricomycetidae</taxon>
        <taxon>Boletales</taxon>
        <taxon>Boletales incertae sedis</taxon>
        <taxon>Leucogyrophana</taxon>
    </lineage>
</organism>
<gene>
    <name evidence="1" type="ORF">BV22DRAFT_1041531</name>
</gene>
<dbReference type="EMBL" id="MU266739">
    <property type="protein sequence ID" value="KAH7918756.1"/>
    <property type="molecule type" value="Genomic_DNA"/>
</dbReference>
<proteinExistence type="predicted"/>
<evidence type="ECO:0000313" key="1">
    <source>
        <dbReference type="EMBL" id="KAH7918756.1"/>
    </source>
</evidence>
<sequence length="251" mass="28261">MPDTETIDWDELRALSLRPGGFGEDRVRIWTALLHAEALSSASTASSSTNETSTTSSSTNKTSEPSSPTNEAPNDDDDTEPHRDERQIRLDTDRSFVMYPPTEARDPLQLDLYRLLVSVFRRRRKLHYFQGYHDIITVLFLTLPPELHLRAAEHLSLHRLRDSMGPSLEPVLALLRILKNLLRLADPQLADILESTSPLPYHALPALLTLLAHDTPTLPLIQHIFDWLLCRPPEAVVWLVAAVSRCALGIV</sequence>
<comment type="caution">
    <text evidence="1">The sequence shown here is derived from an EMBL/GenBank/DDBJ whole genome shotgun (WGS) entry which is preliminary data.</text>
</comment>
<evidence type="ECO:0000313" key="2">
    <source>
        <dbReference type="Proteomes" id="UP000790709"/>
    </source>
</evidence>